<accession>A0A7J5BPH9</accession>
<feature type="domain" description="Acyl-CoA thioesterase-like N-terminal HotDog" evidence="2">
    <location>
        <begin position="36"/>
        <end position="118"/>
    </location>
</feature>
<dbReference type="Gene3D" id="2.40.160.210">
    <property type="entry name" value="Acyl-CoA thioesterase, double hotdog domain"/>
    <property type="match status" value="1"/>
</dbReference>
<keyword evidence="5" id="KW-1185">Reference proteome</keyword>
<comment type="caution">
    <text evidence="4">The sequence shown here is derived from an EMBL/GenBank/DDBJ whole genome shotgun (WGS) entry which is preliminary data.</text>
</comment>
<dbReference type="AlphaFoldDB" id="A0A7J5BPH9"/>
<evidence type="ECO:0000256" key="1">
    <source>
        <dbReference type="SAM" id="MobiDB-lite"/>
    </source>
</evidence>
<dbReference type="InterPro" id="IPR049450">
    <property type="entry name" value="ACOT8-like_C"/>
</dbReference>
<evidence type="ECO:0000313" key="4">
    <source>
        <dbReference type="EMBL" id="KAB1655070.1"/>
    </source>
</evidence>
<evidence type="ECO:0000259" key="3">
    <source>
        <dbReference type="Pfam" id="PF20789"/>
    </source>
</evidence>
<evidence type="ECO:0000259" key="2">
    <source>
        <dbReference type="Pfam" id="PF13622"/>
    </source>
</evidence>
<dbReference type="EMBL" id="WBJZ01000016">
    <property type="protein sequence ID" value="KAB1655070.1"/>
    <property type="molecule type" value="Genomic_DNA"/>
</dbReference>
<dbReference type="OrthoDB" id="1413770at2"/>
<dbReference type="Pfam" id="PF20789">
    <property type="entry name" value="4HBT_3C"/>
    <property type="match status" value="1"/>
</dbReference>
<proteinExistence type="predicted"/>
<sequence length="275" mass="29240">MSTHTGVGRRGGRAVDEACYRRTGPGTYESTPSARGAWTPDEQHMAAATGLVVEALVEHARTDPAKRIARISLDILGTIHMGDVELATHVIRPGRRIELVETTLRTRGRTSIVARAWRLAVADTSSVAGTPVAPMPGPAHAEPLAFDEWPDGYVQSIEARTLPGRVPGSARVWLRGTLPIIEGTPTSQLARILALADVANGIAPRSTPSDGPVTFPNVDLQLHLFRDPVGAWLGLDTLQTFGPSGTGLTSSTMHDERGPFGRIEQALLVLPGGHA</sequence>
<name>A0A7J5BPH9_9MICO</name>
<dbReference type="InterPro" id="IPR049449">
    <property type="entry name" value="TesB_ACOT8-like_N"/>
</dbReference>
<dbReference type="Proteomes" id="UP000467240">
    <property type="component" value="Unassembled WGS sequence"/>
</dbReference>
<reference evidence="4 5" key="1">
    <citation type="submission" date="2019-09" db="EMBL/GenBank/DDBJ databases">
        <title>Phylogeny of genus Pseudoclavibacter and closely related genus.</title>
        <authorList>
            <person name="Li Y."/>
        </authorList>
    </citation>
    <scope>NUCLEOTIDE SEQUENCE [LARGE SCALE GENOMIC DNA]</scope>
    <source>
        <strain evidence="4 5">DSM 23821</strain>
    </source>
</reference>
<protein>
    <submittedName>
        <fullName evidence="4">Thioesterase family protein</fullName>
    </submittedName>
</protein>
<gene>
    <name evidence="4" type="ORF">F8O01_12455</name>
</gene>
<feature type="domain" description="Acyl-CoA thioesterase-like C-terminal" evidence="3">
    <location>
        <begin position="140"/>
        <end position="269"/>
    </location>
</feature>
<evidence type="ECO:0000313" key="5">
    <source>
        <dbReference type="Proteomes" id="UP000467240"/>
    </source>
</evidence>
<dbReference type="Pfam" id="PF13622">
    <property type="entry name" value="4HBT_3"/>
    <property type="match status" value="1"/>
</dbReference>
<feature type="region of interest" description="Disordered" evidence="1">
    <location>
        <begin position="1"/>
        <end position="38"/>
    </location>
</feature>
<dbReference type="InterPro" id="IPR042171">
    <property type="entry name" value="Acyl-CoA_hotdog"/>
</dbReference>
<organism evidence="4 5">
    <name type="scientific">Pseudoclavibacter chungangensis</name>
    <dbReference type="NCBI Taxonomy" id="587635"/>
    <lineage>
        <taxon>Bacteria</taxon>
        <taxon>Bacillati</taxon>
        <taxon>Actinomycetota</taxon>
        <taxon>Actinomycetes</taxon>
        <taxon>Micrococcales</taxon>
        <taxon>Microbacteriaceae</taxon>
        <taxon>Pseudoclavibacter</taxon>
    </lineage>
</organism>